<dbReference type="VEuPathDB" id="GiardiaDB:GL50803_0017006"/>
<organism evidence="2 3">
    <name type="scientific">Giardia intestinalis</name>
    <name type="common">Giardia lamblia</name>
    <dbReference type="NCBI Taxonomy" id="5741"/>
    <lineage>
        <taxon>Eukaryota</taxon>
        <taxon>Metamonada</taxon>
        <taxon>Diplomonadida</taxon>
        <taxon>Hexamitidae</taxon>
        <taxon>Giardiinae</taxon>
        <taxon>Giardia</taxon>
    </lineage>
</organism>
<reference evidence="2 3" key="2">
    <citation type="journal article" date="2013" name="Genome Biol. Evol.">
        <title>Genome sequencing of Giardia lamblia genotypes A2 and B isolates (DH and GS) and comparative analysis with the genomes of genotypes A1 and E (WB and Pig).</title>
        <authorList>
            <person name="Adam R.D."/>
            <person name="Dahlstrom E.W."/>
            <person name="Martens C.A."/>
            <person name="Bruno D.P."/>
            <person name="Barbian K.D."/>
            <person name="Ricklefs S.M."/>
            <person name="Hernandez M.M."/>
            <person name="Narla N.P."/>
            <person name="Patel R.B."/>
            <person name="Porcella S.F."/>
            <person name="Nash T.E."/>
        </authorList>
    </citation>
    <scope>NUCLEOTIDE SEQUENCE [LARGE SCALE GENOMIC DNA]</scope>
    <source>
        <strain evidence="2 3">DH</strain>
    </source>
</reference>
<evidence type="ECO:0000256" key="1">
    <source>
        <dbReference type="SAM" id="MobiDB-lite"/>
    </source>
</evidence>
<name>V6TD57_GIAIN</name>
<reference evidence="3" key="1">
    <citation type="submission" date="2012-02" db="EMBL/GenBank/DDBJ databases">
        <title>Genome sequencing of Giardia lamblia Genotypes A2 and B isolates (DH and GS) and comparative analysis with the genomes of Genotypes A1 and E (WB and Pig).</title>
        <authorList>
            <person name="Adam R."/>
            <person name="Dahlstrom E."/>
            <person name="Martens C."/>
            <person name="Bruno D."/>
            <person name="Barbian K."/>
            <person name="Porcella S.F."/>
            <person name="Nash T."/>
        </authorList>
    </citation>
    <scope>NUCLEOTIDE SEQUENCE</scope>
    <source>
        <strain evidence="3">DH</strain>
    </source>
</reference>
<dbReference type="VEuPathDB" id="GiardiaDB:GL50581_1172"/>
<dbReference type="VEuPathDB" id="GiardiaDB:DHA2_152167"/>
<feature type="region of interest" description="Disordered" evidence="1">
    <location>
        <begin position="231"/>
        <end position="250"/>
    </location>
</feature>
<evidence type="ECO:0008006" key="4">
    <source>
        <dbReference type="Google" id="ProtNLM"/>
    </source>
</evidence>
<sequence length="1406" mass="167104">MLFTVYFAQLFQKDYDLKKRFLGARMHQPRTADLRPHFSLLARTLELLHGDKQILNDLYTFVVHVQAIKYPTFTDFNNAFETVLQTRNMRRTTDTFYTSFLTSVIDIGKRGYHISEAYGKTLDLYMNARAAAIFSRLRKLFRGLKGLKAAKRVGVRFHSDHSECINNCQRSFSASTYLPSPSPSPSSLAYPAHMVYNAHPSSKSLPRKRASSAVTFQTCSNALFTEAIVKQEPQSSNVSPGRPKSSTRGPRMLINASNMLIELDDTRILKTAFYALVANYKNKMYASQKAILEKSTAERLLYIECIIKQRAVMHTLRCGFQAWRARQQGLKQVSKQLKRHNKNFILLCSLLMRMSVPVLDTHGMKRRDRVILTVITVIFHVLLDKHQTIVSQTTLADLHYGQWSVRYLRKCAFYAMLSRYLDLHKRLNAPYKYLDPNLPSQDSQMYSASCPMQTIAGRNLALRALTSWKSRLQSVELSFSLMLHIRDRLLMSISFFSWRKVHGYNTLLTCFAVNDANKLLSRAFNAWRQRCIIFVETARHDSLHFKNIQIQRVVLSDLHRKLVYTDSLGNSFMGILQNRRMILILREWRYALLLRRMERVTASRHNQFLLRQSLNAWRSELLAYRFSLLLDTPYNCSNSYFIKAPPNKQHPTYAALGLLALGAMIGDMRSEVLNDCPTLRTIKKIVGLSDYYRHDKRPLKYLRDVDIDHLSSQLAPDSKNHVLMHCLRRWQLFSLMESDKHKNQRYLEAKHRRRALQKAFQAIKWAARRSHRLMSVQEVLLKRLQHKALILWRRELMEKRIIEYIAEKHQVNLLIWVFDAWKLRVSLYNGLNLFAATLPRYNKDLYDSVMHMLRQHEDPQAIIDHIYTTLTNDPSCSESLFEALDDCLTLGQRGTLMAHHAASGLRERSVSRQLNRNQAIVADIFSRWRFLYAMRRDQLNDAINYHQKRIFRRFFWRWHHIFSLACEQRSLEKGDAIHRVRLLRHAFMIWHFFTVRLINNDSRISNRYLLHRALTNLQLGIKVLQFQTRRDSLTLHRCISSWHTGVVEEVCYSRALFENYFQRRAFWTWARRLRHLNQAEVELAIRINHRVASVAFRNWFLLFSENSIANTRLENAWRARLVLLMLHNLVVARRERYMILQQNIDRRLCTTALRYLRTTYKDLYLEKIAIEHARAKDRALVKRIFATLIEAYREQDAKNCALVMLFQRRFYLRAFLKRTRQERNRRVIQEMWIEKVLVKMAFFGWRDQYIINQEELLIKAEALQKRYLIRIWHIHTRVLATGLLLIEEQQRSRRMLNAYTAILERHQRLEMCYRYLHEHYKRNLLSRIMASWCQAKMLNKHYDTQQRTRFYRLIRRWKRTARENAIYRVQEKRALEWRDRKLLFHAFLEMKVRALTFINTGSFDFL</sequence>
<feature type="compositionally biased region" description="Polar residues" evidence="1">
    <location>
        <begin position="232"/>
        <end position="248"/>
    </location>
</feature>
<evidence type="ECO:0000313" key="2">
    <source>
        <dbReference type="EMBL" id="ESU36848.1"/>
    </source>
</evidence>
<dbReference type="Proteomes" id="UP000018320">
    <property type="component" value="Unassembled WGS sequence"/>
</dbReference>
<accession>V6TD57</accession>
<protein>
    <recommendedName>
        <fullName evidence="4">Sfi1 spindle body domain-containing protein</fullName>
    </recommendedName>
</protein>
<gene>
    <name evidence="2" type="ORF">DHA2_152167</name>
</gene>
<proteinExistence type="predicted"/>
<dbReference type="VEuPathDB" id="GiardiaDB:QR46_2745"/>
<dbReference type="PANTHER" id="PTHR22028">
    <property type="entry name" value="SFI1 SPINDLE BODY DOMAIN-CONTAINING PROTEIN-RELATED"/>
    <property type="match status" value="1"/>
</dbReference>
<comment type="caution">
    <text evidence="2">The sequence shown here is derived from an EMBL/GenBank/DDBJ whole genome shotgun (WGS) entry which is preliminary data.</text>
</comment>
<dbReference type="EMBL" id="AHGT01000038">
    <property type="protein sequence ID" value="ESU36848.1"/>
    <property type="molecule type" value="Genomic_DNA"/>
</dbReference>
<dbReference type="InterPro" id="IPR052270">
    <property type="entry name" value="CACF_protein"/>
</dbReference>
<evidence type="ECO:0000313" key="3">
    <source>
        <dbReference type="Proteomes" id="UP000018320"/>
    </source>
</evidence>